<feature type="compositionally biased region" description="Polar residues" evidence="1">
    <location>
        <begin position="22"/>
        <end position="33"/>
    </location>
</feature>
<feature type="compositionally biased region" description="Basic and acidic residues" evidence="1">
    <location>
        <begin position="142"/>
        <end position="156"/>
    </location>
</feature>
<dbReference type="EMBL" id="CP090165">
    <property type="protein sequence ID" value="UJO15652.1"/>
    <property type="molecule type" value="Genomic_DNA"/>
</dbReference>
<accession>A0A9Q8LDW0</accession>
<evidence type="ECO:0000313" key="2">
    <source>
        <dbReference type="EMBL" id="UJO15652.1"/>
    </source>
</evidence>
<dbReference type="RefSeq" id="XP_047760018.1">
    <property type="nucleotide sequence ID" value="XM_047907017.1"/>
</dbReference>
<feature type="region of interest" description="Disordered" evidence="1">
    <location>
        <begin position="1"/>
        <end position="156"/>
    </location>
</feature>
<dbReference type="Proteomes" id="UP000756132">
    <property type="component" value="Chromosome 3"/>
</dbReference>
<reference evidence="2" key="1">
    <citation type="submission" date="2021-12" db="EMBL/GenBank/DDBJ databases">
        <authorList>
            <person name="Zaccaron A."/>
            <person name="Stergiopoulos I."/>
        </authorList>
    </citation>
    <scope>NUCLEOTIDE SEQUENCE</scope>
    <source>
        <strain evidence="2">Race5_Kim</strain>
    </source>
</reference>
<dbReference type="Pfam" id="PF12223">
    <property type="entry name" value="DUF3602"/>
    <property type="match status" value="1"/>
</dbReference>
<evidence type="ECO:0000313" key="3">
    <source>
        <dbReference type="Proteomes" id="UP000756132"/>
    </source>
</evidence>
<dbReference type="KEGG" id="ffu:CLAFUR5_07869"/>
<proteinExistence type="predicted"/>
<dbReference type="OrthoDB" id="2537432at2759"/>
<dbReference type="InterPro" id="IPR022024">
    <property type="entry name" value="DUF3602"/>
</dbReference>
<keyword evidence="3" id="KW-1185">Reference proteome</keyword>
<reference evidence="2" key="2">
    <citation type="journal article" date="2022" name="Microb. Genom.">
        <title>A chromosome-scale genome assembly of the tomato pathogen Cladosporium fulvum reveals a compartmentalized genome architecture and the presence of a dispensable chromosome.</title>
        <authorList>
            <person name="Zaccaron A.Z."/>
            <person name="Chen L.H."/>
            <person name="Samaras A."/>
            <person name="Stergiopoulos I."/>
        </authorList>
    </citation>
    <scope>NUCLEOTIDE SEQUENCE</scope>
    <source>
        <strain evidence="2">Race5_Kim</strain>
    </source>
</reference>
<organism evidence="2 3">
    <name type="scientific">Passalora fulva</name>
    <name type="common">Tomato leaf mold</name>
    <name type="synonym">Cladosporium fulvum</name>
    <dbReference type="NCBI Taxonomy" id="5499"/>
    <lineage>
        <taxon>Eukaryota</taxon>
        <taxon>Fungi</taxon>
        <taxon>Dikarya</taxon>
        <taxon>Ascomycota</taxon>
        <taxon>Pezizomycotina</taxon>
        <taxon>Dothideomycetes</taxon>
        <taxon>Dothideomycetidae</taxon>
        <taxon>Mycosphaerellales</taxon>
        <taxon>Mycosphaerellaceae</taxon>
        <taxon>Fulvia</taxon>
    </lineage>
</organism>
<dbReference type="InterPro" id="IPR053203">
    <property type="entry name" value="Cisplatin_resist-associated"/>
</dbReference>
<gene>
    <name evidence="2" type="ORF">CLAFUR5_07869</name>
</gene>
<dbReference type="AlphaFoldDB" id="A0A9Q8LDW0"/>
<sequence>MANTIHSTGRGGEQWPSVHHPSPSQRYSQTTGAGNIGPDGNVYVDGDIVREGTPGVSKEPEYSAGRGGAGNIAHAEKAGVPSQEVVPESATRVEQPGGAYDNYHTGRGGEGNVHKEKYGGHSQPQKERGQKESLLHRAKHAIGLDKKEKTPEPSAK</sequence>
<evidence type="ECO:0000256" key="1">
    <source>
        <dbReference type="SAM" id="MobiDB-lite"/>
    </source>
</evidence>
<dbReference type="GeneID" id="71987747"/>
<protein>
    <submittedName>
        <fullName evidence="2">Uncharacterized protein</fullName>
    </submittedName>
</protein>
<feature type="compositionally biased region" description="Basic and acidic residues" evidence="1">
    <location>
        <begin position="112"/>
        <end position="135"/>
    </location>
</feature>
<dbReference type="PANTHER" id="PTHR34693">
    <property type="entry name" value="PROTEIN PAR32"/>
    <property type="match status" value="1"/>
</dbReference>
<name>A0A9Q8LDW0_PASFU</name>
<dbReference type="PANTHER" id="PTHR34693:SF3">
    <property type="match status" value="1"/>
</dbReference>